<dbReference type="OrthoDB" id="498204at2759"/>
<dbReference type="GeneID" id="105034286"/>
<dbReference type="RefSeq" id="XP_010907672.1">
    <property type="nucleotide sequence ID" value="XM_010909370.3"/>
</dbReference>
<organism evidence="5 6">
    <name type="scientific">Elaeis guineensis var. tenera</name>
    <name type="common">Oil palm</name>
    <dbReference type="NCBI Taxonomy" id="51953"/>
    <lineage>
        <taxon>Eukaryota</taxon>
        <taxon>Viridiplantae</taxon>
        <taxon>Streptophyta</taxon>
        <taxon>Embryophyta</taxon>
        <taxon>Tracheophyta</taxon>
        <taxon>Spermatophyta</taxon>
        <taxon>Magnoliopsida</taxon>
        <taxon>Liliopsida</taxon>
        <taxon>Arecaceae</taxon>
        <taxon>Arecoideae</taxon>
        <taxon>Cocoseae</taxon>
        <taxon>Elaeidinae</taxon>
        <taxon>Elaeis</taxon>
    </lineage>
</organism>
<protein>
    <recommendedName>
        <fullName evidence="2">FAD-dependent oxidoreductase domain-containing protein 1</fullName>
    </recommendedName>
</protein>
<dbReference type="GO" id="GO:0016491">
    <property type="term" value="F:oxidoreductase activity"/>
    <property type="evidence" value="ECO:0007669"/>
    <property type="project" value="UniProtKB-KW"/>
</dbReference>
<dbReference type="InterPro" id="IPR006076">
    <property type="entry name" value="FAD-dep_OxRdtase"/>
</dbReference>
<evidence type="ECO:0000313" key="6">
    <source>
        <dbReference type="RefSeq" id="XP_010907672.1"/>
    </source>
</evidence>
<dbReference type="InParanoid" id="A0A6I9QDR4"/>
<gene>
    <name evidence="6" type="primary">LOC105034286</name>
</gene>
<evidence type="ECO:0000256" key="3">
    <source>
        <dbReference type="ARBA" id="ARBA00046185"/>
    </source>
</evidence>
<dbReference type="FunCoup" id="A0A6I9QDR4">
    <property type="interactions" value="15"/>
</dbReference>
<dbReference type="Gene3D" id="3.30.9.10">
    <property type="entry name" value="D-Amino Acid Oxidase, subunit A, domain 2"/>
    <property type="match status" value="1"/>
</dbReference>
<dbReference type="InterPro" id="IPR036188">
    <property type="entry name" value="FAD/NAD-bd_sf"/>
</dbReference>
<keyword evidence="1" id="KW-0560">Oxidoreductase</keyword>
<dbReference type="PANTHER" id="PTHR13847">
    <property type="entry name" value="SARCOSINE DEHYDROGENASE-RELATED"/>
    <property type="match status" value="1"/>
</dbReference>
<comment type="function">
    <text evidence="3">Required for the assembly of the mitochondrial membrane respiratory chain NADH dehydrogenase (Complex I). Involved in mid-late stages of complex I assembly.</text>
</comment>
<dbReference type="SUPFAM" id="SSF51905">
    <property type="entry name" value="FAD/NAD(P)-binding domain"/>
    <property type="match status" value="1"/>
</dbReference>
<dbReference type="Proteomes" id="UP000504607">
    <property type="component" value="Unplaced"/>
</dbReference>
<evidence type="ECO:0000259" key="4">
    <source>
        <dbReference type="Pfam" id="PF01266"/>
    </source>
</evidence>
<reference evidence="6" key="1">
    <citation type="submission" date="2025-08" db="UniProtKB">
        <authorList>
            <consortium name="RefSeq"/>
        </authorList>
    </citation>
    <scope>IDENTIFICATION</scope>
</reference>
<sequence length="492" mass="53296">MASISLSSPKPSPELRGLLFSPGPAVLPRSLFNSRGTRTRSFRKIRSLEVRRPRSVTPVSLQRSEHDVVVVGAGIIGLTIARQLLLSSSLSVAVVDAGVPCSGATGAGQGYIWLANKTPGSDTWELGMRSKQLWEELADSMKRQGIDPLDVMGWKKTGSLLIGKTSSELAMLELRVNLFNRAGLRAEYLSSSSLHSKEPALEVGEESGAAFFPEDCQLDAFQAVAFIEKGNKYFSPEGRYAEFYNNPAIRLLRSERTGAVEGIQTSQNILYGKKAVVVAAGAWSGSLMKSFIEKPNSGLNVPVKPRKGHLLVLEKFNKIHLNHGLMEVGYIDHQAATLPYTSLASEADEDAQKLSSISMTATMDSRENLVLGSSRQFTGFSTEVDESIIKQILNRAGEFFPALRALSCDVSQNRKIRIGLRPYMPDGKPVIGPVPSLPNLLLATGHEGSGLLMALGTAEMVTDMILGNSDKVDCTPFSIQGRFCSLDYSEGS</sequence>
<proteinExistence type="predicted"/>
<keyword evidence="5" id="KW-1185">Reference proteome</keyword>
<dbReference type="Pfam" id="PF01266">
    <property type="entry name" value="DAO"/>
    <property type="match status" value="1"/>
</dbReference>
<evidence type="ECO:0000256" key="1">
    <source>
        <dbReference type="ARBA" id="ARBA00023002"/>
    </source>
</evidence>
<dbReference type="AlphaFoldDB" id="A0A6I9QDR4"/>
<accession>A0A6I9QDR4</accession>
<evidence type="ECO:0000256" key="2">
    <source>
        <dbReference type="ARBA" id="ARBA00039785"/>
    </source>
</evidence>
<feature type="domain" description="FAD dependent oxidoreductase" evidence="4">
    <location>
        <begin position="67"/>
        <end position="464"/>
    </location>
</feature>
<dbReference type="KEGG" id="egu:105034286"/>
<name>A0A6I9QDR4_ELAGV</name>
<dbReference type="Gene3D" id="3.50.50.60">
    <property type="entry name" value="FAD/NAD(P)-binding domain"/>
    <property type="match status" value="1"/>
</dbReference>
<dbReference type="GO" id="GO:0005737">
    <property type="term" value="C:cytoplasm"/>
    <property type="evidence" value="ECO:0007669"/>
    <property type="project" value="TreeGrafter"/>
</dbReference>
<evidence type="ECO:0000313" key="5">
    <source>
        <dbReference type="Proteomes" id="UP000504607"/>
    </source>
</evidence>
<dbReference type="PANTHER" id="PTHR13847:SF287">
    <property type="entry name" value="FAD-DEPENDENT OXIDOREDUCTASE DOMAIN-CONTAINING PROTEIN 1"/>
    <property type="match status" value="1"/>
</dbReference>